<dbReference type="Proteomes" id="UP000622552">
    <property type="component" value="Unassembled WGS sequence"/>
</dbReference>
<evidence type="ECO:0000256" key="1">
    <source>
        <dbReference type="ARBA" id="ARBA00038310"/>
    </source>
</evidence>
<evidence type="ECO:0000313" key="3">
    <source>
        <dbReference type="EMBL" id="MBG6137666.1"/>
    </source>
</evidence>
<dbReference type="EC" id="3.1.1.-" evidence="3"/>
<dbReference type="Pfam" id="PF04909">
    <property type="entry name" value="Amidohydro_2"/>
    <property type="match status" value="1"/>
</dbReference>
<gene>
    <name evidence="3" type="ORF">IW245_003860</name>
</gene>
<keyword evidence="3" id="KW-0378">Hydrolase</keyword>
<proteinExistence type="inferred from homology"/>
<dbReference type="PANTHER" id="PTHR43569:SF2">
    <property type="entry name" value="AMIDOHYDROLASE-RELATED DOMAIN-CONTAINING PROTEIN"/>
    <property type="match status" value="1"/>
</dbReference>
<dbReference type="InterPro" id="IPR006680">
    <property type="entry name" value="Amidohydro-rel"/>
</dbReference>
<keyword evidence="4" id="KW-1185">Reference proteome</keyword>
<dbReference type="RefSeq" id="WP_197004506.1">
    <property type="nucleotide sequence ID" value="NZ_BONS01000024.1"/>
</dbReference>
<sequence>MGRIDAHHHLWDVATRAYPWMDGPWADPLRGRFDPDRLAPLAAAAGVESTIVVQAVSDLAETRELLATAADHPLIAGVVGWLDLTGDVPGQVADLRAGPGGAALVGIRHQAQDESDPRWLVRDDVLAGLRALDGLAYDLLVTPTQLPAAAEVAALLPEVTFVLDHVAKPSIASGAWQPWADRLAALAASPNVTCKLSGLVTEAAWAGWKPGDIFRYVDHALDLFGPDRLMFGSDWPVCTLAATYPQVVGLTETALAGLSDDERRLVFARTARRVYLGGR</sequence>
<dbReference type="SUPFAM" id="SSF51556">
    <property type="entry name" value="Metallo-dependent hydrolases"/>
    <property type="match status" value="1"/>
</dbReference>
<comment type="similarity">
    <text evidence="1">Belongs to the metallo-dependent hydrolases superfamily.</text>
</comment>
<dbReference type="InterPro" id="IPR032466">
    <property type="entry name" value="Metal_Hydrolase"/>
</dbReference>
<name>A0A8J7GGS2_9ACTN</name>
<dbReference type="GO" id="GO:0016787">
    <property type="term" value="F:hydrolase activity"/>
    <property type="evidence" value="ECO:0007669"/>
    <property type="project" value="UniProtKB-KW"/>
</dbReference>
<dbReference type="Gene3D" id="3.20.20.140">
    <property type="entry name" value="Metal-dependent hydrolases"/>
    <property type="match status" value="1"/>
</dbReference>
<evidence type="ECO:0000259" key="2">
    <source>
        <dbReference type="Pfam" id="PF04909"/>
    </source>
</evidence>
<evidence type="ECO:0000313" key="4">
    <source>
        <dbReference type="Proteomes" id="UP000622552"/>
    </source>
</evidence>
<dbReference type="AlphaFoldDB" id="A0A8J7GGS2"/>
<dbReference type="EMBL" id="JADOUF010000001">
    <property type="protein sequence ID" value="MBG6137666.1"/>
    <property type="molecule type" value="Genomic_DNA"/>
</dbReference>
<reference evidence="3" key="1">
    <citation type="submission" date="2020-11" db="EMBL/GenBank/DDBJ databases">
        <title>Sequencing the genomes of 1000 actinobacteria strains.</title>
        <authorList>
            <person name="Klenk H.-P."/>
        </authorList>
    </citation>
    <scope>NUCLEOTIDE SEQUENCE</scope>
    <source>
        <strain evidence="3">DSM 45356</strain>
    </source>
</reference>
<accession>A0A8J7GGS2</accession>
<organism evidence="3 4">
    <name type="scientific">Longispora fulva</name>
    <dbReference type="NCBI Taxonomy" id="619741"/>
    <lineage>
        <taxon>Bacteria</taxon>
        <taxon>Bacillati</taxon>
        <taxon>Actinomycetota</taxon>
        <taxon>Actinomycetes</taxon>
        <taxon>Micromonosporales</taxon>
        <taxon>Micromonosporaceae</taxon>
        <taxon>Longispora</taxon>
    </lineage>
</organism>
<protein>
    <submittedName>
        <fullName evidence="3">L-fuconolactonase</fullName>
        <ecNumber evidence="3">3.1.1.-</ecNumber>
    </submittedName>
</protein>
<feature type="domain" description="Amidohydrolase-related" evidence="2">
    <location>
        <begin position="4"/>
        <end position="275"/>
    </location>
</feature>
<dbReference type="PANTHER" id="PTHR43569">
    <property type="entry name" value="AMIDOHYDROLASE"/>
    <property type="match status" value="1"/>
</dbReference>
<comment type="caution">
    <text evidence="3">The sequence shown here is derived from an EMBL/GenBank/DDBJ whole genome shotgun (WGS) entry which is preliminary data.</text>
</comment>
<dbReference type="InterPro" id="IPR052350">
    <property type="entry name" value="Metallo-dep_Lactonases"/>
</dbReference>